<keyword evidence="2" id="KW-1185">Reference proteome</keyword>
<dbReference type="KEGG" id="scy:SCATT_09090"/>
<accession>G8X1V6</accession>
<name>F8JX11_STREN</name>
<organism evidence="1 2">
    <name type="scientific">Streptantibioticus cattleyicolor (strain ATCC 35852 / DSM 46488 / JCM 4925 / NBRC 14057 / NRRL 8057)</name>
    <name type="common">Streptomyces cattleya</name>
    <dbReference type="NCBI Taxonomy" id="1003195"/>
    <lineage>
        <taxon>Bacteria</taxon>
        <taxon>Bacillati</taxon>
        <taxon>Actinomycetota</taxon>
        <taxon>Actinomycetes</taxon>
        <taxon>Kitasatosporales</taxon>
        <taxon>Streptomycetaceae</taxon>
        <taxon>Streptantibioticus</taxon>
    </lineage>
</organism>
<dbReference type="PATRIC" id="fig|1003195.11.peg.2499"/>
<dbReference type="STRING" id="1003195.SCATT_09090"/>
<dbReference type="Proteomes" id="UP000007842">
    <property type="component" value="Chromosome"/>
</dbReference>
<dbReference type="AlphaFoldDB" id="F8JX11"/>
<dbReference type="HOGENOM" id="CLU_093179_1_0_11"/>
<reference evidence="2" key="1">
    <citation type="submission" date="2011-12" db="EMBL/GenBank/DDBJ databases">
        <title>Complete genome sequence of Streptomyces cattleya strain DSM 46488.</title>
        <authorList>
            <person name="Ou H.-Y."/>
            <person name="Li P."/>
            <person name="Zhao C."/>
            <person name="O'Hagan D."/>
            <person name="Deng Z."/>
        </authorList>
    </citation>
    <scope>NUCLEOTIDE SEQUENCE [LARGE SCALE GENOMIC DNA]</scope>
    <source>
        <strain evidence="2">ATCC 35852 / DSM 46488 / JCM 4925 / NBRC 14057 / NRRL 8057</strain>
    </source>
</reference>
<evidence type="ECO:0000313" key="2">
    <source>
        <dbReference type="Proteomes" id="UP000007842"/>
    </source>
</evidence>
<gene>
    <name evidence="1" type="ordered locus">SCATT_09090</name>
</gene>
<dbReference type="eggNOG" id="ENOG50337RK">
    <property type="taxonomic scope" value="Bacteria"/>
</dbReference>
<dbReference type="KEGG" id="sct:SCAT_0909"/>
<dbReference type="RefSeq" id="WP_014141679.1">
    <property type="nucleotide sequence ID" value="NC_016111.1"/>
</dbReference>
<proteinExistence type="predicted"/>
<protein>
    <submittedName>
        <fullName evidence="1">Uncharacterized protein</fullName>
    </submittedName>
</protein>
<dbReference type="OrthoDB" id="6400421at2"/>
<accession>F8JX11</accession>
<evidence type="ECO:0000313" key="1">
    <source>
        <dbReference type="EMBL" id="AEW93280.1"/>
    </source>
</evidence>
<dbReference type="EMBL" id="CP003219">
    <property type="protein sequence ID" value="AEW93280.1"/>
    <property type="molecule type" value="Genomic_DNA"/>
</dbReference>
<sequence length="199" mass="22339">MAGFRSLARQVRDPRLLGAQQRSSLRRCLEHFAPYGHRATWRHLCEHHGFHPDDRHPPQSRLVAALEELEEARTVWLGYEAEFAARRKREKYQGVRRPTTLDDWHRRTWGGFGVAWCDDPAVHPAGRLAEVLRRLVTALDGEPGDVCPVCGGGRVVWREGLHHDPAAGPVCLGCGIVVPVPALSERALAAAREARYALR</sequence>